<evidence type="ECO:0000313" key="1">
    <source>
        <dbReference type="EMBL" id="KAJ7994341.1"/>
    </source>
</evidence>
<gene>
    <name evidence="1" type="ORF">DPEC_G00264860</name>
</gene>
<keyword evidence="2" id="KW-1185">Reference proteome</keyword>
<organism evidence="1 2">
    <name type="scientific">Dallia pectoralis</name>
    <name type="common">Alaska blackfish</name>
    <dbReference type="NCBI Taxonomy" id="75939"/>
    <lineage>
        <taxon>Eukaryota</taxon>
        <taxon>Metazoa</taxon>
        <taxon>Chordata</taxon>
        <taxon>Craniata</taxon>
        <taxon>Vertebrata</taxon>
        <taxon>Euteleostomi</taxon>
        <taxon>Actinopterygii</taxon>
        <taxon>Neopterygii</taxon>
        <taxon>Teleostei</taxon>
        <taxon>Protacanthopterygii</taxon>
        <taxon>Esociformes</taxon>
        <taxon>Umbridae</taxon>
        <taxon>Dallia</taxon>
    </lineage>
</organism>
<sequence length="149" mass="16766">MRKVGGHMLVSVWTTLGSFLSHKLGWPLYEGDDFHPQQNVEKMSRGEPLTDQDRLPWLLKLHDVIQRELSSGCNAIVVCSALRRLYREILLFGSKALTSSELGGLTLCSIPGFEVLEPPAAGENSILLDIWRSTDDICREIEEHLHQLS</sequence>
<protein>
    <submittedName>
        <fullName evidence="1">Uncharacterized protein</fullName>
    </submittedName>
</protein>
<evidence type="ECO:0000313" key="2">
    <source>
        <dbReference type="Proteomes" id="UP001157502"/>
    </source>
</evidence>
<proteinExistence type="predicted"/>
<dbReference type="Proteomes" id="UP001157502">
    <property type="component" value="Chromosome 23"/>
</dbReference>
<dbReference type="EMBL" id="CM055750">
    <property type="protein sequence ID" value="KAJ7994341.1"/>
    <property type="molecule type" value="Genomic_DNA"/>
</dbReference>
<name>A0ACC2FSN6_DALPE</name>
<comment type="caution">
    <text evidence="1">The sequence shown here is derived from an EMBL/GenBank/DDBJ whole genome shotgun (WGS) entry which is preliminary data.</text>
</comment>
<reference evidence="1" key="1">
    <citation type="submission" date="2021-05" db="EMBL/GenBank/DDBJ databases">
        <authorList>
            <person name="Pan Q."/>
            <person name="Jouanno E."/>
            <person name="Zahm M."/>
            <person name="Klopp C."/>
            <person name="Cabau C."/>
            <person name="Louis A."/>
            <person name="Berthelot C."/>
            <person name="Parey E."/>
            <person name="Roest Crollius H."/>
            <person name="Montfort J."/>
            <person name="Robinson-Rechavi M."/>
            <person name="Bouchez O."/>
            <person name="Lampietro C."/>
            <person name="Lopez Roques C."/>
            <person name="Donnadieu C."/>
            <person name="Postlethwait J."/>
            <person name="Bobe J."/>
            <person name="Dillon D."/>
            <person name="Chandos A."/>
            <person name="von Hippel F."/>
            <person name="Guiguen Y."/>
        </authorList>
    </citation>
    <scope>NUCLEOTIDE SEQUENCE</scope>
    <source>
        <strain evidence="1">YG-Jan2019</strain>
    </source>
</reference>
<accession>A0ACC2FSN6</accession>